<feature type="region of interest" description="Disordered" evidence="1">
    <location>
        <begin position="961"/>
        <end position="997"/>
    </location>
</feature>
<evidence type="ECO:0000313" key="3">
    <source>
        <dbReference type="EMBL" id="UYV74757.1"/>
    </source>
</evidence>
<feature type="non-terminal residue" evidence="3">
    <location>
        <position position="3152"/>
    </location>
</feature>
<protein>
    <recommendedName>
        <fullName evidence="2">CCHC-type domain-containing protein</fullName>
    </recommendedName>
</protein>
<feature type="region of interest" description="Disordered" evidence="1">
    <location>
        <begin position="1"/>
        <end position="24"/>
    </location>
</feature>
<feature type="compositionally biased region" description="Pro residues" evidence="1">
    <location>
        <begin position="2453"/>
        <end position="2466"/>
    </location>
</feature>
<feature type="region of interest" description="Disordered" evidence="1">
    <location>
        <begin position="2657"/>
        <end position="2693"/>
    </location>
</feature>
<feature type="compositionally biased region" description="Polar residues" evidence="1">
    <location>
        <begin position="1462"/>
        <end position="1489"/>
    </location>
</feature>
<dbReference type="PANTHER" id="PTHR24216">
    <property type="entry name" value="PAXILLIN-RELATED"/>
    <property type="match status" value="1"/>
</dbReference>
<feature type="domain" description="CCHC-type" evidence="2">
    <location>
        <begin position="325"/>
        <end position="341"/>
    </location>
</feature>
<dbReference type="EMBL" id="CP092874">
    <property type="protein sequence ID" value="UYV74757.1"/>
    <property type="molecule type" value="Genomic_DNA"/>
</dbReference>
<dbReference type="Proteomes" id="UP001235939">
    <property type="component" value="Chromosome 12"/>
</dbReference>
<feature type="compositionally biased region" description="Pro residues" evidence="1">
    <location>
        <begin position="2501"/>
        <end position="2531"/>
    </location>
</feature>
<evidence type="ECO:0000256" key="1">
    <source>
        <dbReference type="SAM" id="MobiDB-lite"/>
    </source>
</evidence>
<feature type="compositionally biased region" description="Pro residues" evidence="1">
    <location>
        <begin position="354"/>
        <end position="369"/>
    </location>
</feature>
<reference evidence="3 4" key="1">
    <citation type="submission" date="2022-01" db="EMBL/GenBank/DDBJ databases">
        <title>A chromosomal length assembly of Cordylochernes scorpioides.</title>
        <authorList>
            <person name="Zeh D."/>
            <person name="Zeh J."/>
        </authorList>
    </citation>
    <scope>NUCLEOTIDE SEQUENCE [LARGE SCALE GENOMIC DNA]</scope>
    <source>
        <strain evidence="3">IN4F17</strain>
        <tissue evidence="3">Whole Body</tissue>
    </source>
</reference>
<feature type="region of interest" description="Disordered" evidence="1">
    <location>
        <begin position="1200"/>
        <end position="1223"/>
    </location>
</feature>
<feature type="region of interest" description="Disordered" evidence="1">
    <location>
        <begin position="2442"/>
        <end position="2550"/>
    </location>
</feature>
<feature type="compositionally biased region" description="Pro residues" evidence="1">
    <location>
        <begin position="555"/>
        <end position="575"/>
    </location>
</feature>
<feature type="region of interest" description="Disordered" evidence="1">
    <location>
        <begin position="2098"/>
        <end position="2130"/>
    </location>
</feature>
<feature type="region of interest" description="Disordered" evidence="1">
    <location>
        <begin position="551"/>
        <end position="586"/>
    </location>
</feature>
<feature type="compositionally biased region" description="Low complexity" evidence="1">
    <location>
        <begin position="2099"/>
        <end position="2116"/>
    </location>
</feature>
<evidence type="ECO:0000313" key="4">
    <source>
        <dbReference type="Proteomes" id="UP001235939"/>
    </source>
</evidence>
<feature type="compositionally biased region" description="Pro residues" evidence="1">
    <location>
        <begin position="1940"/>
        <end position="1959"/>
    </location>
</feature>
<dbReference type="PANTHER" id="PTHR24216:SF65">
    <property type="entry name" value="PAXILLIN-LIKE PROTEIN 1"/>
    <property type="match status" value="1"/>
</dbReference>
<dbReference type="SMART" id="SM00343">
    <property type="entry name" value="ZnF_C2HC"/>
    <property type="match status" value="4"/>
</dbReference>
<feature type="compositionally biased region" description="Pro residues" evidence="1">
    <location>
        <begin position="1203"/>
        <end position="1220"/>
    </location>
</feature>
<feature type="region of interest" description="Disordered" evidence="1">
    <location>
        <begin position="1748"/>
        <end position="1829"/>
    </location>
</feature>
<feature type="domain" description="CCHC-type" evidence="2">
    <location>
        <begin position="1675"/>
        <end position="1691"/>
    </location>
</feature>
<name>A0ABY6L0T1_9ARAC</name>
<feature type="compositionally biased region" description="Pro residues" evidence="1">
    <location>
        <begin position="2660"/>
        <end position="2679"/>
    </location>
</feature>
<feature type="domain" description="CCHC-type" evidence="2">
    <location>
        <begin position="2427"/>
        <end position="2443"/>
    </location>
</feature>
<feature type="region of interest" description="Disordered" evidence="1">
    <location>
        <begin position="708"/>
        <end position="756"/>
    </location>
</feature>
<feature type="region of interest" description="Disordered" evidence="1">
    <location>
        <begin position="1700"/>
        <end position="1735"/>
    </location>
</feature>
<feature type="domain" description="CCHC-type" evidence="2">
    <location>
        <begin position="937"/>
        <end position="953"/>
    </location>
</feature>
<feature type="region of interest" description="Disordered" evidence="1">
    <location>
        <begin position="1446"/>
        <end position="1494"/>
    </location>
</feature>
<feature type="compositionally biased region" description="Pro residues" evidence="1">
    <location>
        <begin position="966"/>
        <end position="981"/>
    </location>
</feature>
<gene>
    <name evidence="3" type="ORF">LAZ67_12000828</name>
</gene>
<sequence>MATNLARAESPSKAEQKPVRHGSLAKPCAELSANQDLQNEIPIVLRKNQNYVNPPAGGQDANSAAPVDLAAIPTSNAAAQVRRNWADITEQVNPGAEEGFTLVQGRKRRRGSGNSPTTAAPSSNAGASRTIRRPQPSARSVPRAQEIPTTRTHITEARARQASSSEEHCVYLEHGPELQPFHYLRALDRLLGGTAGIIQISKVNGHQLLGLANRGLAERLINNGLEVEGTLLRAFPFRKRAERITVSNLPFFVEDSAIINALRPFGRITSIAPKMMKAGPYTYTDGRREAFIVLHEGMTTERLPTRLNITIKGEAWPAYLSIGIKCSRCHGQGHRRANCPLLAGLANNTRTAPPTTPAGVPPPTTPAPPQRSAAQLPAPTPSNPAMEVCSAPPVARAALHSSAPRPSPPAAPVFPMEETPPAPPPVTPAPSLRTPGSREPAAQTPDVEMPIVEETFASSTSSAKNATRVDLDAFIEGHPSVSFANTDALGLGREEVLDLLSSRTKAQRKGPLLSPPQCDALVGLIGQILDLRPGAASNLYKVLGQVKAELRTTPTEPPTPPLPAPRPSGPTPPTPHSKELMPAVMTPPPPALEDDPDMIQWQMSLSLGITSRMATNLARAESPSKAEQKPVRHGSLAKPCAELSANQDLQNEIPIVLRKNQNYVNPPAGGQDANSAAPVDLAAIPTSNAAAQVRRNWADITEQVNPGAEEGFTLVQGRKRRRGSGNSPTTAAPSSNAGASRTIRRPQSSAGSVPRAQEIRATRAHIADARARQASSSEEHCVYIEHSPELEPFHYLRALDRMLGGTAGVIQITKVNGHQLLGLTNRGLAERLISEGLEVEGTLLRAFPFRKRAERITVGNLPFFVADSAVITALSPYGRVTSIAPKQMKAGPYVYVDGRRDVFITLHEGITIERLPTRLDINIKGQAWPAYLSSGIRCSRCHGQGHRRAICPLLAGLANNTRTAPPTTPAGVPPPTTPAPPQRSAAQPPAPAPSNLAMEVCSAPPMARAVLHPSAPRPSPPATPALPMEETPSAPPPVIPAPSLQVPKNPVDPRSATPRHPEPTPPARPDFAAPHGPPPIQETLGPAAPTQDVEMSIVEETTASSASSTRNATGDDLVAFIEGNPSVSFARTDALGLGREEVLDLLSSRTKAQRNGPLLSPPQCDALVGLIGQILDLKPGHTSNLYKVLGQVRAELTKTPAAAPTPPLPAPRPTGPTPPVPHEEQMAEEQEDVMIFKIFRKLKHMTCLRPLYDTGIDVIDLKDAILFTEDTASLMTKLSPALKGVLAEFLGAAIELARSYHHDYQAMITWWVEGCDNLYCKYTTCLHSAVRPRVARAPEFFASGGRKVSRMATNFIRAESPSKAEQKPVRHGSLAQPCAELSANQDLQNEIPIVLSKNQNYVNPPAGGQDANYAAPVDLAAIPTSNAAAQVRRNWADITEEVNPGAEEGFTLVQGRKRRRGSGNSPTTAAPSSNAGASRTIRRPQSSAGSVPRAQEIRATRAHIADARARQASSSEEHCVYIEHSPELEPFHYLRALDRKLGGTAGVIQITKVNGHQLLGLTNRGLAERLISEGLEVEGTLLRAFPFRKRAERITVGNLPFFVADSAVITALSPFGRVTSIAPKQMKAGPYVYVDGRRDVLITLHEGITIERLPTRLDINIKGQAWPAYLSSGIRCSRCHGQGHRRAICPLLAGLANNTRMAPPTTPAGVPPPTTSAPPQRSAAQPPAPAPSNLAMEVCSAPPMARAVLHPSAPRSSPPAAPALPMEETPSAPPPVILAPSLLVPKNPVDPHSATPRHPEPTPPARPDFAAPRGPPPIQETLGPAAPTQDVEMSIVEETTASSASSTRNATRVDLDAFIEVHPSVSFAETDALGLGREEVLDLLSSRTKAQRKGPLLSPPQCDALAGLIGQILDLKPGHTSNLYKVLGQVRAELTKTPAAAPPPPLPAPRPAETAPPAPQGEESAPAEVAYPPPLPVKMTDEARERWLLDLFKELNYRTFLMPLLSWTRPKQIIRAALHSGEERNDILGAHPNQRSILANFLGSVIERARGDDQSALDQLSDFSLYCKYTTCLHSAVRPRVARAPGFSPLASCEMSLDMPNSASPGSPGSAGQMPGRPSIQSPTGGKISKKNEFQKVISKENSEHQEYVNPPAGVRDANLAAARDDVTAPLTAASYSATIANPASLSWGDSEMAEMDANNGFTTVRTKKRRRVSPGSPAAAAPSSGTRGAGATRRPRSSTGWAPRAEEVRTTRAHIAEARARQASSTEDHCVYIERSPELEPYHYMRALDRMLGGTREVFQMTKMNGHFLVGLANRGLAERLVNEGLEVEGTLHRAFPFRKRAERITVGNLPFFVGDAAVISALSSFGRVTSIAPKLMKAGPYVYNDGRREAFIILREEMTIERLPTRLDISIKGEAWPAYLSSGIRCSRCRGQGHRRANCPMLAGRTTAPGPAAPTSPTSVPPATAPRLPQQPSARPPPPASPSSTMEVSDVPPASRAAPLPPAALQPSPPAPSALPLEDTPPAPPPVTPAPSLRTPGSREPAAPTPDVEMSIVEETFASSTSSAKNATRVDLDAFIEGLPSVSFAKTDALGLVREEVLDLLSSRTKAQRKGPLLSPPQCDALVGLIGQILDLKPGHTSNLYKVLGQVRAELTKTPAAAPTPPLPAPRPDGPIPPPPHGDTTTPDMATSPSPLFQAEEDLTSKRWDEAADIIYKLCNERYSGPMTDLGITEGDITDAVIYPEDREPLLRTCSTQKKSLITEIISAAIERARDADPFVREGLYTLRRIFTTGKKHSGSSYTPGSAEPNNSFQVRLMSREIPELTSDDNHNISIHHWTIFQQDHPVEQGRLIEQGSQNHHPVEQGRQNHPVEQGRLIEQGRQNHPVEQGRLIEQGSQNHHPVEQGSLIEQGRQNIHTVEQGRLIEQGRQNIHPVEQGRLIEQGRQNHPVEQGRLIEQEHPVEQGRLIEQGRQNIHTVEQGRLIEQGRQNHPVEQGRLIEQGRQNHHPVEQGRLIEQGRQNHPVEQGRLIEQGRQNHHPVEQGRLIEQDHPVEQGRLIEQGSQNHHPVEQGRLIEQGRQNHPVEQGRLIEQGRQNHHPVEQGRLIEQGRQNHHPVEQGRLIEQGRQNHHPVEQGRLIEQGRQIHPVEQGRLIEQ</sequence>
<proteinExistence type="predicted"/>
<feature type="compositionally biased region" description="Low complexity" evidence="1">
    <location>
        <begin position="395"/>
        <end position="404"/>
    </location>
</feature>
<dbReference type="InterPro" id="IPR001878">
    <property type="entry name" value="Znf_CCHC"/>
</dbReference>
<accession>A0ABY6L0T1</accession>
<feature type="region of interest" description="Disordered" evidence="1">
    <location>
        <begin position="2204"/>
        <end position="2248"/>
    </location>
</feature>
<feature type="compositionally biased region" description="Pro residues" evidence="1">
    <location>
        <begin position="1015"/>
        <end position="1024"/>
    </location>
</feature>
<organism evidence="3 4">
    <name type="scientific">Cordylochernes scorpioides</name>
    <dbReference type="NCBI Taxonomy" id="51811"/>
    <lineage>
        <taxon>Eukaryota</taxon>
        <taxon>Metazoa</taxon>
        <taxon>Ecdysozoa</taxon>
        <taxon>Arthropoda</taxon>
        <taxon>Chelicerata</taxon>
        <taxon>Arachnida</taxon>
        <taxon>Pseudoscorpiones</taxon>
        <taxon>Cheliferoidea</taxon>
        <taxon>Chernetidae</taxon>
        <taxon>Cordylochernes</taxon>
    </lineage>
</organism>
<evidence type="ECO:0000259" key="2">
    <source>
        <dbReference type="SMART" id="SM00343"/>
    </source>
</evidence>
<feature type="compositionally biased region" description="Low complexity" evidence="1">
    <location>
        <begin position="2214"/>
        <end position="2233"/>
    </location>
</feature>
<feature type="region of interest" description="Disordered" evidence="1">
    <location>
        <begin position="96"/>
        <end position="156"/>
    </location>
</feature>
<feature type="region of interest" description="Disordered" evidence="1">
    <location>
        <begin position="348"/>
        <end position="447"/>
    </location>
</feature>
<feature type="region of interest" description="Disordered" evidence="1">
    <location>
        <begin position="1937"/>
        <end position="1974"/>
    </location>
</feature>
<feature type="compositionally biased region" description="Polar residues" evidence="1">
    <location>
        <begin position="724"/>
        <end position="751"/>
    </location>
</feature>
<feature type="compositionally biased region" description="Pro residues" evidence="1">
    <location>
        <begin position="1704"/>
        <end position="1716"/>
    </location>
</feature>
<feature type="region of interest" description="Disordered" evidence="1">
    <location>
        <begin position="1010"/>
        <end position="1086"/>
    </location>
</feature>
<keyword evidence="4" id="KW-1185">Reference proteome</keyword>
<feature type="compositionally biased region" description="Pro residues" evidence="1">
    <location>
        <begin position="405"/>
        <end position="428"/>
    </location>
</feature>
<feature type="compositionally biased region" description="Polar residues" evidence="1">
    <location>
        <begin position="112"/>
        <end position="127"/>
    </location>
</feature>